<evidence type="ECO:0000256" key="5">
    <source>
        <dbReference type="ARBA" id="ARBA00022827"/>
    </source>
</evidence>
<dbReference type="SUPFAM" id="SSF54373">
    <property type="entry name" value="FAD-linked reductases, C-terminal domain"/>
    <property type="match status" value="1"/>
</dbReference>
<feature type="binding site" evidence="6">
    <location>
        <position position="233"/>
    </location>
    <ligand>
        <name>FAD</name>
        <dbReference type="ChEBI" id="CHEBI:57692"/>
    </ligand>
</feature>
<dbReference type="Proteomes" id="UP000836841">
    <property type="component" value="Chromosome 5"/>
</dbReference>
<evidence type="ECO:0000313" key="12">
    <source>
        <dbReference type="Proteomes" id="UP000836841"/>
    </source>
</evidence>
<dbReference type="Gene3D" id="3.30.410.40">
    <property type="match status" value="1"/>
</dbReference>
<evidence type="ECO:0000256" key="8">
    <source>
        <dbReference type="RuleBase" id="RU003968"/>
    </source>
</evidence>
<dbReference type="PANTHER" id="PTHR45968:SF32">
    <property type="entry name" value="GLUCOSE-METHANOL-CHOLINE OXIDOREDUCTASE N-TERMINAL DOMAIN-CONTAINING PROTEIN"/>
    <property type="match status" value="1"/>
</dbReference>
<proteinExistence type="inferred from homology"/>
<name>A0AAU9SHV1_THLAR</name>
<evidence type="ECO:0000256" key="6">
    <source>
        <dbReference type="PIRSR" id="PIRSR000137-2"/>
    </source>
</evidence>
<feature type="binding site" evidence="6">
    <location>
        <begin position="74"/>
        <end position="75"/>
    </location>
    <ligand>
        <name>FAD</name>
        <dbReference type="ChEBI" id="CHEBI:57692"/>
    </ligand>
</feature>
<evidence type="ECO:0000256" key="7">
    <source>
        <dbReference type="PIRSR" id="PIRSR000137-3"/>
    </source>
</evidence>
<keyword evidence="12" id="KW-1185">Reference proteome</keyword>
<evidence type="ECO:0000259" key="10">
    <source>
        <dbReference type="PROSITE" id="PS00624"/>
    </source>
</evidence>
<keyword evidence="5 6" id="KW-0274">FAD</keyword>
<gene>
    <name evidence="11" type="ORF">TAV2_LOCUS17937</name>
</gene>
<dbReference type="AlphaFoldDB" id="A0AAU9SHV1"/>
<dbReference type="PROSITE" id="PS00623">
    <property type="entry name" value="GMC_OXRED_1"/>
    <property type="match status" value="1"/>
</dbReference>
<dbReference type="PROSITE" id="PS00624">
    <property type="entry name" value="GMC_OXRED_2"/>
    <property type="match status" value="1"/>
</dbReference>
<feature type="binding site" evidence="6">
    <location>
        <begin position="548"/>
        <end position="549"/>
    </location>
    <ligand>
        <name>FAD</name>
        <dbReference type="ChEBI" id="CHEBI:57692"/>
    </ligand>
</feature>
<feature type="domain" description="Glucose-methanol-choline oxidoreductase N-terminal" evidence="10">
    <location>
        <begin position="279"/>
        <end position="293"/>
    </location>
</feature>
<feature type="binding site" evidence="6">
    <location>
        <position position="120"/>
    </location>
    <ligand>
        <name>FAD</name>
        <dbReference type="ChEBI" id="CHEBI:57692"/>
    </ligand>
</feature>
<dbReference type="Pfam" id="PF05199">
    <property type="entry name" value="GMC_oxred_C"/>
    <property type="match status" value="1"/>
</dbReference>
<evidence type="ECO:0000256" key="1">
    <source>
        <dbReference type="ARBA" id="ARBA00001974"/>
    </source>
</evidence>
<dbReference type="InterPro" id="IPR000172">
    <property type="entry name" value="GMC_OxRdtase_N"/>
</dbReference>
<evidence type="ECO:0000259" key="9">
    <source>
        <dbReference type="PROSITE" id="PS00623"/>
    </source>
</evidence>
<keyword evidence="7" id="KW-1015">Disulfide bond</keyword>
<dbReference type="InterPro" id="IPR007867">
    <property type="entry name" value="GMC_OxRtase_C"/>
</dbReference>
<dbReference type="PANTHER" id="PTHR45968">
    <property type="entry name" value="OSJNBA0019K04.7 PROTEIN"/>
    <property type="match status" value="1"/>
</dbReference>
<dbReference type="InterPro" id="IPR051871">
    <property type="entry name" value="GMC_Oxidoreductase-Related"/>
</dbReference>
<dbReference type="GO" id="GO:0050660">
    <property type="term" value="F:flavin adenine dinucleotide binding"/>
    <property type="evidence" value="ECO:0007669"/>
    <property type="project" value="InterPro"/>
</dbReference>
<dbReference type="InterPro" id="IPR012132">
    <property type="entry name" value="GMC_OxRdtase"/>
</dbReference>
<dbReference type="GO" id="GO:0016614">
    <property type="term" value="F:oxidoreductase activity, acting on CH-OH group of donors"/>
    <property type="evidence" value="ECO:0007669"/>
    <property type="project" value="InterPro"/>
</dbReference>
<dbReference type="EMBL" id="OU466861">
    <property type="protein sequence ID" value="CAH2064005.1"/>
    <property type="molecule type" value="Genomic_DNA"/>
</dbReference>
<keyword evidence="3 8" id="KW-0285">Flavoprotein</keyword>
<dbReference type="InterPro" id="IPR036188">
    <property type="entry name" value="FAD/NAD-bd_sf"/>
</dbReference>
<accession>A0AAU9SHV1</accession>
<comment type="similarity">
    <text evidence="2 8">Belongs to the GMC oxidoreductase family.</text>
</comment>
<protein>
    <recommendedName>
        <fullName evidence="9 10">Glucose-methanol-choline oxidoreductase N-terminal domain-containing protein</fullName>
    </recommendedName>
</protein>
<reference evidence="11 12" key="1">
    <citation type="submission" date="2022-03" db="EMBL/GenBank/DDBJ databases">
        <authorList>
            <person name="Nunn A."/>
            <person name="Chopra R."/>
            <person name="Nunn A."/>
            <person name="Contreras Garrido A."/>
        </authorList>
    </citation>
    <scope>NUCLEOTIDE SEQUENCE [LARGE SCALE GENOMIC DNA]</scope>
</reference>
<dbReference type="SUPFAM" id="SSF51905">
    <property type="entry name" value="FAD/NAD(P)-binding domain"/>
    <property type="match status" value="1"/>
</dbReference>
<dbReference type="PIRSF" id="PIRSF000137">
    <property type="entry name" value="Alcohol_oxidase"/>
    <property type="match status" value="1"/>
</dbReference>
<dbReference type="Pfam" id="PF00732">
    <property type="entry name" value="GMC_oxred_N"/>
    <property type="match status" value="1"/>
</dbReference>
<evidence type="ECO:0000256" key="3">
    <source>
        <dbReference type="ARBA" id="ARBA00022630"/>
    </source>
</evidence>
<dbReference type="Gene3D" id="3.50.50.60">
    <property type="entry name" value="FAD/NAD(P)-binding domain"/>
    <property type="match status" value="1"/>
</dbReference>
<organism evidence="11 12">
    <name type="scientific">Thlaspi arvense</name>
    <name type="common">Field penny-cress</name>
    <dbReference type="NCBI Taxonomy" id="13288"/>
    <lineage>
        <taxon>Eukaryota</taxon>
        <taxon>Viridiplantae</taxon>
        <taxon>Streptophyta</taxon>
        <taxon>Embryophyta</taxon>
        <taxon>Tracheophyta</taxon>
        <taxon>Spermatophyta</taxon>
        <taxon>Magnoliopsida</taxon>
        <taxon>eudicotyledons</taxon>
        <taxon>Gunneridae</taxon>
        <taxon>Pentapetalae</taxon>
        <taxon>rosids</taxon>
        <taxon>malvids</taxon>
        <taxon>Brassicales</taxon>
        <taxon>Brassicaceae</taxon>
        <taxon>Thlaspideae</taxon>
        <taxon>Thlaspi</taxon>
    </lineage>
</organism>
<feature type="domain" description="Glucose-methanol-choline oxidoreductase N-terminal" evidence="9">
    <location>
        <begin position="118"/>
        <end position="141"/>
    </location>
</feature>
<sequence length="578" mass="63083">MDFPIFRLFRFVIVAAFVFHGLCYSEKAGHYGFMKDATSAPKLSHFDYIVIGGGTAGCSIAATLSQNATVLVLERGGSPYDNPTATDIGNLANTLLDTTPNSWSQLFISEDGVLNARARVLGGGTVLNAGFYSRAEYSFVENSGWKREEVEAAYEWVEKKLVFEPEVKGWQSAFINGLLEAGVVPFNGFTYEHLYGTKIGGTIFDRDGHRHSAANLLEYADPNMITVYLQASVQKILFTTKGNMRPKANGVIFRDANGVLHTAKLAADNSLNEVILSAGAIASPQLLMLSGVGPEAHLADRGVNPIVLDNPMVGQGMGDNPMNPVFVPSPEPVEVAFAQSAGIPHNFSCYIEGVSGISFSSNLTNSYFDGVINLLNELNIPTENISSLIKSLVPPFDVITQAGAMFQKVDGPISRGHLELRNTNPDDNPSVTFNYYQEQEDLDNCVEGLSAIIKLIESKGFSKYKYPGVSARGLLDLILALPVNLKPKHIESLFDLKQFCKDTVMTIYHYHGGCQVGKVVDNDLKVLGIDALRVIDASTFLKTPGTNPQATIMMLGRYMGQKILRERADFLETDHEEL</sequence>
<comment type="cofactor">
    <cofactor evidence="1 6">
        <name>FAD</name>
        <dbReference type="ChEBI" id="CHEBI:57692"/>
    </cofactor>
</comment>
<keyword evidence="4" id="KW-0732">Signal</keyword>
<evidence type="ECO:0000256" key="4">
    <source>
        <dbReference type="ARBA" id="ARBA00022729"/>
    </source>
</evidence>
<feature type="disulfide bond" evidence="7">
    <location>
        <begin position="445"/>
        <end position="500"/>
    </location>
</feature>
<evidence type="ECO:0000313" key="11">
    <source>
        <dbReference type="EMBL" id="CAH2064005.1"/>
    </source>
</evidence>
<evidence type="ECO:0000256" key="2">
    <source>
        <dbReference type="ARBA" id="ARBA00010790"/>
    </source>
</evidence>